<name>A0A364L417_TALAM</name>
<evidence type="ECO:0000313" key="2">
    <source>
        <dbReference type="EMBL" id="RAO70555.1"/>
    </source>
</evidence>
<gene>
    <name evidence="2" type="ORF">BHQ10_006567</name>
</gene>
<proteinExistence type="predicted"/>
<evidence type="ECO:0000259" key="1">
    <source>
        <dbReference type="Pfam" id="PF25000"/>
    </source>
</evidence>
<dbReference type="Gene3D" id="3.40.50.300">
    <property type="entry name" value="P-loop containing nucleotide triphosphate hydrolases"/>
    <property type="match status" value="1"/>
</dbReference>
<comment type="caution">
    <text evidence="2">The sequence shown here is derived from an EMBL/GenBank/DDBJ whole genome shotgun (WGS) entry which is preliminary data.</text>
</comment>
<dbReference type="InterPro" id="IPR011990">
    <property type="entry name" value="TPR-like_helical_dom_sf"/>
</dbReference>
<dbReference type="PANTHER" id="PTHR47691:SF3">
    <property type="entry name" value="HTH-TYPE TRANSCRIPTIONAL REGULATOR RV0890C-RELATED"/>
    <property type="match status" value="1"/>
</dbReference>
<organism evidence="2 3">
    <name type="scientific">Talaromyces amestolkiae</name>
    <dbReference type="NCBI Taxonomy" id="1196081"/>
    <lineage>
        <taxon>Eukaryota</taxon>
        <taxon>Fungi</taxon>
        <taxon>Dikarya</taxon>
        <taxon>Ascomycota</taxon>
        <taxon>Pezizomycotina</taxon>
        <taxon>Eurotiomycetes</taxon>
        <taxon>Eurotiomycetidae</taxon>
        <taxon>Eurotiales</taxon>
        <taxon>Trichocomaceae</taxon>
        <taxon>Talaromyces</taxon>
        <taxon>Talaromyces sect. Talaromyces</taxon>
    </lineage>
</organism>
<protein>
    <recommendedName>
        <fullName evidence="1">DUF7779 domain-containing protein</fullName>
    </recommendedName>
</protein>
<dbReference type="Gene3D" id="1.25.40.10">
    <property type="entry name" value="Tetratricopeptide repeat domain"/>
    <property type="match status" value="1"/>
</dbReference>
<accession>A0A364L417</accession>
<dbReference type="GeneID" id="63795783"/>
<dbReference type="InterPro" id="IPR056681">
    <property type="entry name" value="DUF7779"/>
</dbReference>
<reference evidence="2 3" key="1">
    <citation type="journal article" date="2017" name="Biotechnol. Biofuels">
        <title>Differential beta-glucosidase expression as a function of carbon source availability in Talaromyces amestolkiae: a genomic and proteomic approach.</title>
        <authorList>
            <person name="de Eugenio L.I."/>
            <person name="Mendez-Liter J.A."/>
            <person name="Nieto-Dominguez M."/>
            <person name="Alonso L."/>
            <person name="Gil-Munoz J."/>
            <person name="Barriuso J."/>
            <person name="Prieto A."/>
            <person name="Martinez M.J."/>
        </authorList>
    </citation>
    <scope>NUCLEOTIDE SEQUENCE [LARGE SCALE GENOMIC DNA]</scope>
    <source>
        <strain evidence="2 3">CIB</strain>
    </source>
</reference>
<evidence type="ECO:0000313" key="3">
    <source>
        <dbReference type="Proteomes" id="UP000249363"/>
    </source>
</evidence>
<dbReference type="RefSeq" id="XP_040735071.1">
    <property type="nucleotide sequence ID" value="XM_040879167.1"/>
</dbReference>
<dbReference type="SUPFAM" id="SSF48452">
    <property type="entry name" value="TPR-like"/>
    <property type="match status" value="1"/>
</dbReference>
<dbReference type="PANTHER" id="PTHR47691">
    <property type="entry name" value="REGULATOR-RELATED"/>
    <property type="match status" value="1"/>
</dbReference>
<dbReference type="Pfam" id="PF25000">
    <property type="entry name" value="DUF7779"/>
    <property type="match status" value="1"/>
</dbReference>
<sequence>MTSRDVLLFCQQWQSRLHSVSGSLERDDFRYVSAFKSWEEAHEQIIRAQENIVHQAISQEFAMFLPSFANLKSFVENLSVQVSPRNVETSIIWGLIGLITKLCHDEGDGASRIPGMLHDICLKIEILNNYRESTGRSVPQIQEVSFSIALGLLFFLSRIVTFMRGDQWYESSKGLSKEQWEPLELQYNSLIREIDNSMSRIERAFSTTKRAAPKFDVDDILQLQSMLALSPKPGLMSPQALDRSNEVAKLPCIIPPPFRIPRFFNRTDVMAKMEGFFGDQDTDHSFRSIALYGLGGVGKSSVALEYAERRLRNGELDAMFWIPSEKAVTIRQSFTEIALRLKLPDARPMDHDENYEIVLNWLRHTTEGGIEIHSWDSETGSQFLLHLLSTDIGDELSIADIKSADQLAEKLSGHALALSHMAGLIHRRSWSISEFMDIYKKQPQKMHGISGNTSINALWDISFNSLDHKSREILGVLSFTAPEAIPQALFEAESEAGLPEPLRFCADNLVFWDAIDDLLSRALIKRDKKTKSFSLHRLVQTSFKYFLTPEQRQRSFNNAAILVHTAYPKLDGVSQLYQMWSRCRDLLPHVISLKDEFREEKSTTPAFTAPWQFCDLNNLCERYLLETNLYKELEDLLEVDQMALDTVPIEEQTNDMPSSITSYKGQLYVRTGKAIEGMKILKKSYDIRAGAVPEDVRETAWALENAGNGIATTNALDEAITWLERSIATWLRWAETEGPEKGVYPAVLKKSYGMILVWAGQYKKARTVLEEGIQQIESTTPYNWAMAAYTHFALGTLDRLERNYDASESHFMQAQNMWTQGDQLRNDPFNAACIYRMGCVALDQGNLEGSIKHFRDAMILTDRRKTTLRAEHARCLFKLSEAFAQEPRHELEADGLRTEAESLLREIDPEIVDCGIELAYDSKVNIQWR</sequence>
<feature type="domain" description="DUF7779" evidence="1">
    <location>
        <begin position="462"/>
        <end position="551"/>
    </location>
</feature>
<keyword evidence="3" id="KW-1185">Reference proteome</keyword>
<dbReference type="EMBL" id="MIKG01000012">
    <property type="protein sequence ID" value="RAO70555.1"/>
    <property type="molecule type" value="Genomic_DNA"/>
</dbReference>
<dbReference type="Proteomes" id="UP000249363">
    <property type="component" value="Unassembled WGS sequence"/>
</dbReference>
<dbReference type="AlphaFoldDB" id="A0A364L417"/>
<dbReference type="STRING" id="1196081.A0A364L417"/>
<dbReference type="OrthoDB" id="6161812at2759"/>
<dbReference type="SUPFAM" id="SSF52540">
    <property type="entry name" value="P-loop containing nucleoside triphosphate hydrolases"/>
    <property type="match status" value="1"/>
</dbReference>
<dbReference type="InterPro" id="IPR027417">
    <property type="entry name" value="P-loop_NTPase"/>
</dbReference>